<feature type="domain" description="CD-NTase-associated protein 12/Pycsar effector protein TIR" evidence="1">
    <location>
        <begin position="62"/>
        <end position="194"/>
    </location>
</feature>
<dbReference type="GO" id="GO:0050135">
    <property type="term" value="F:NADP+ nucleosidase activity"/>
    <property type="evidence" value="ECO:0007669"/>
    <property type="project" value="InterPro"/>
</dbReference>
<evidence type="ECO:0000313" key="3">
    <source>
        <dbReference type="Proteomes" id="UP000676325"/>
    </source>
</evidence>
<dbReference type="Pfam" id="PF10137">
    <property type="entry name" value="CAP12-PCTIR_TIR"/>
    <property type="match status" value="1"/>
</dbReference>
<keyword evidence="3" id="KW-1185">Reference proteome</keyword>
<accession>A0A941ECY4</accession>
<name>A0A941ECY4_9ACTN</name>
<reference evidence="2" key="1">
    <citation type="submission" date="2021-04" db="EMBL/GenBank/DDBJ databases">
        <title>Genome based classification of Actinospica acidithermotolerans sp. nov., an actinobacterium isolated from an Indonesian hot spring.</title>
        <authorList>
            <person name="Kusuma A.B."/>
            <person name="Putra K.E."/>
            <person name="Nafisah S."/>
            <person name="Loh J."/>
            <person name="Nouioui I."/>
            <person name="Goodfellow M."/>
        </authorList>
    </citation>
    <scope>NUCLEOTIDE SEQUENCE</scope>
    <source>
        <strain evidence="2">MGRD01-02</strain>
    </source>
</reference>
<dbReference type="InterPro" id="IPR019302">
    <property type="entry name" value="CAP12/PCTIR_TIR_dom"/>
</dbReference>
<dbReference type="AlphaFoldDB" id="A0A941ECY4"/>
<evidence type="ECO:0000259" key="1">
    <source>
        <dbReference type="Pfam" id="PF10137"/>
    </source>
</evidence>
<dbReference type="Proteomes" id="UP000676325">
    <property type="component" value="Unassembled WGS sequence"/>
</dbReference>
<dbReference type="EMBL" id="JAGSOH010000048">
    <property type="protein sequence ID" value="MBR7828100.1"/>
    <property type="molecule type" value="Genomic_DNA"/>
</dbReference>
<organism evidence="2 3">
    <name type="scientific">Actinospica acidithermotolerans</name>
    <dbReference type="NCBI Taxonomy" id="2828514"/>
    <lineage>
        <taxon>Bacteria</taxon>
        <taxon>Bacillati</taxon>
        <taxon>Actinomycetota</taxon>
        <taxon>Actinomycetes</taxon>
        <taxon>Catenulisporales</taxon>
        <taxon>Actinospicaceae</taxon>
        <taxon>Actinospica</taxon>
    </lineage>
</organism>
<evidence type="ECO:0000313" key="2">
    <source>
        <dbReference type="EMBL" id="MBR7828100.1"/>
    </source>
</evidence>
<sequence>MAKNTFGNASIGGDGIINQGGANVRQTFNQAESPETAAAEHARRLSLLEEARREQADVDRSIFVVYGRDTAVNNAVFQLLRNLDLKPLEWEKLVRGSRDGRMTPILGDVVINAPRLAAAAVVILTPEDAVMLHPELRKPREDAFELHPTLQPRPNVLVELGIVLGVYPERTLILEFGELRPIADLGGFNSVRFQQSTNLVDALRKVAGRLQQAGLPVDDAGSAWLDPKPFQNLKAYRRKPVV</sequence>
<proteinExistence type="predicted"/>
<gene>
    <name evidence="2" type="ORF">KDK95_17415</name>
</gene>
<protein>
    <submittedName>
        <fullName evidence="2">Nucleotide-binding protein</fullName>
    </submittedName>
</protein>
<comment type="caution">
    <text evidence="2">The sequence shown here is derived from an EMBL/GenBank/DDBJ whole genome shotgun (WGS) entry which is preliminary data.</text>
</comment>
<dbReference type="RefSeq" id="WP_212519239.1">
    <property type="nucleotide sequence ID" value="NZ_JAGSOH010000048.1"/>
</dbReference>